<name>A0A3M2RR15_9HYPO</name>
<organism evidence="4 5">
    <name type="scientific">Fusarium kuroshium</name>
    <dbReference type="NCBI Taxonomy" id="2010991"/>
    <lineage>
        <taxon>Eukaryota</taxon>
        <taxon>Fungi</taxon>
        <taxon>Dikarya</taxon>
        <taxon>Ascomycota</taxon>
        <taxon>Pezizomycotina</taxon>
        <taxon>Sordariomycetes</taxon>
        <taxon>Hypocreomycetidae</taxon>
        <taxon>Hypocreales</taxon>
        <taxon>Nectriaceae</taxon>
        <taxon>Fusarium</taxon>
        <taxon>Fusarium solani species complex</taxon>
    </lineage>
</organism>
<protein>
    <recommendedName>
        <fullName evidence="3">G domain-containing protein</fullName>
    </recommendedName>
</protein>
<dbReference type="InterPro" id="IPR023179">
    <property type="entry name" value="GTP-bd_ortho_bundle_sf"/>
</dbReference>
<dbReference type="Proteomes" id="UP000277212">
    <property type="component" value="Unassembled WGS sequence"/>
</dbReference>
<comment type="caution">
    <text evidence="4">The sequence shown here is derived from an EMBL/GenBank/DDBJ whole genome shotgun (WGS) entry which is preliminary data.</text>
</comment>
<dbReference type="Gene3D" id="3.40.50.300">
    <property type="entry name" value="P-loop containing nucleotide triphosphate hydrolases"/>
    <property type="match status" value="1"/>
</dbReference>
<keyword evidence="5" id="KW-1185">Reference proteome</keyword>
<evidence type="ECO:0000313" key="4">
    <source>
        <dbReference type="EMBL" id="RMJ07275.1"/>
    </source>
</evidence>
<gene>
    <name evidence="4" type="ORF">CDV36_013130</name>
</gene>
<evidence type="ECO:0000256" key="2">
    <source>
        <dbReference type="ARBA" id="ARBA00023134"/>
    </source>
</evidence>
<dbReference type="PANTHER" id="PTHR45782">
    <property type="entry name" value="MITOCHONDRIAL RIBOSOME-ASSOCIATED GTPASE 1"/>
    <property type="match status" value="1"/>
</dbReference>
<dbReference type="OrthoDB" id="269151at2759"/>
<dbReference type="PANTHER" id="PTHR45782:SF4">
    <property type="entry name" value="MITOCHONDRIAL RIBOSOME-ASSOCIATED GTPASE 1"/>
    <property type="match status" value="1"/>
</dbReference>
<feature type="domain" description="G" evidence="3">
    <location>
        <begin position="131"/>
        <end position="215"/>
    </location>
</feature>
<evidence type="ECO:0000256" key="1">
    <source>
        <dbReference type="ARBA" id="ARBA00022741"/>
    </source>
</evidence>
<dbReference type="AlphaFoldDB" id="A0A3M2RR15"/>
<dbReference type="GO" id="GO:0032543">
    <property type="term" value="P:mitochondrial translation"/>
    <property type="evidence" value="ECO:0007669"/>
    <property type="project" value="TreeGrafter"/>
</dbReference>
<evidence type="ECO:0000313" key="5">
    <source>
        <dbReference type="Proteomes" id="UP000277212"/>
    </source>
</evidence>
<dbReference type="STRING" id="2010991.A0A3M2RR15"/>
<sequence>MASFIPRQVFQAPAVVPKTYYIGHHASAQQKLVNKLSNISLILECRDFRLPLSTHNPRLEKAVAGRERLLIYTKASLGQDTPGAANALRKLHADNRFIIWDKNDPATTQKLLKKVKDIARASDSLTGVWAMIVGMPNVGKSSLLNTLRSAGTKEGTAKAAKTGDQAGVTRKISTPVRILEPESRGGVGDGVYILDTPGIFQPYVNDGETMMKIALTQGIKKGLIREVILADYLLYKMNLVDPTLYSRYCAPTNDVDEFLEAVARKEGKVKARGTPVLSYAAARVLSQWREGKLGRFVLDDLSDKGIEAYHANIVSPKLSLTQARKLQKQARAQEKAGA</sequence>
<dbReference type="Gene3D" id="1.10.1580.10">
    <property type="match status" value="1"/>
</dbReference>
<dbReference type="InterPro" id="IPR006073">
    <property type="entry name" value="GTP-bd"/>
</dbReference>
<dbReference type="SUPFAM" id="SSF52540">
    <property type="entry name" value="P-loop containing nucleoside triphosphate hydrolases"/>
    <property type="match status" value="1"/>
</dbReference>
<dbReference type="GO" id="GO:0003924">
    <property type="term" value="F:GTPase activity"/>
    <property type="evidence" value="ECO:0007669"/>
    <property type="project" value="TreeGrafter"/>
</dbReference>
<dbReference type="GO" id="GO:0005739">
    <property type="term" value="C:mitochondrion"/>
    <property type="evidence" value="ECO:0007669"/>
    <property type="project" value="TreeGrafter"/>
</dbReference>
<dbReference type="EMBL" id="NKUJ01000352">
    <property type="protein sequence ID" value="RMJ07275.1"/>
    <property type="molecule type" value="Genomic_DNA"/>
</dbReference>
<dbReference type="InterPro" id="IPR027417">
    <property type="entry name" value="P-loop_NTPase"/>
</dbReference>
<reference evidence="4 5" key="1">
    <citation type="submission" date="2017-06" db="EMBL/GenBank/DDBJ databases">
        <title>Comparative genomic analysis of Ambrosia Fusariam Clade fungi.</title>
        <authorList>
            <person name="Stajich J.E."/>
            <person name="Carrillo J."/>
            <person name="Kijimoto T."/>
            <person name="Eskalen A."/>
            <person name="O'Donnell K."/>
            <person name="Kasson M."/>
        </authorList>
    </citation>
    <scope>NUCLEOTIDE SEQUENCE [LARGE SCALE GENOMIC DNA]</scope>
    <source>
        <strain evidence="4">UCR3666</strain>
    </source>
</reference>
<keyword evidence="1" id="KW-0547">Nucleotide-binding</keyword>
<evidence type="ECO:0000259" key="3">
    <source>
        <dbReference type="Pfam" id="PF01926"/>
    </source>
</evidence>
<dbReference type="Pfam" id="PF01926">
    <property type="entry name" value="MMR_HSR1"/>
    <property type="match status" value="1"/>
</dbReference>
<dbReference type="GO" id="GO:0005525">
    <property type="term" value="F:GTP binding"/>
    <property type="evidence" value="ECO:0007669"/>
    <property type="project" value="UniProtKB-KW"/>
</dbReference>
<accession>A0A3M2RR15</accession>
<proteinExistence type="predicted"/>
<keyword evidence="2" id="KW-0342">GTP-binding</keyword>